<proteinExistence type="inferred from homology"/>
<dbReference type="InterPro" id="IPR025269">
    <property type="entry name" value="SAM-like_dom"/>
</dbReference>
<feature type="domain" description="Tyr recombinase" evidence="4">
    <location>
        <begin position="261"/>
        <end position="431"/>
    </location>
</feature>
<dbReference type="Gene3D" id="1.10.443.10">
    <property type="entry name" value="Intergrase catalytic core"/>
    <property type="match status" value="1"/>
</dbReference>
<dbReference type="InterPro" id="IPR011010">
    <property type="entry name" value="DNA_brk_join_enz"/>
</dbReference>
<dbReference type="GO" id="GO:0003677">
    <property type="term" value="F:DNA binding"/>
    <property type="evidence" value="ECO:0007669"/>
    <property type="project" value="UniProtKB-KW"/>
</dbReference>
<dbReference type="Pfam" id="PF17293">
    <property type="entry name" value="Arm-DNA-bind_5"/>
    <property type="match status" value="1"/>
</dbReference>
<dbReference type="KEGG" id="nib:GU926_08385"/>
<dbReference type="InterPro" id="IPR050090">
    <property type="entry name" value="Tyrosine_recombinase_XerCD"/>
</dbReference>
<keyword evidence="3" id="KW-0233">DNA recombination</keyword>
<dbReference type="PANTHER" id="PTHR30349:SF64">
    <property type="entry name" value="PROPHAGE INTEGRASE INTD-RELATED"/>
    <property type="match status" value="1"/>
</dbReference>
<gene>
    <name evidence="5" type="ORF">GU926_08385</name>
</gene>
<dbReference type="EMBL" id="CP047897">
    <property type="protein sequence ID" value="QHL87454.1"/>
    <property type="molecule type" value="Genomic_DNA"/>
</dbReference>
<protein>
    <submittedName>
        <fullName evidence="5">Tyrosine-type recombinase/integrase</fullName>
    </submittedName>
</protein>
<organism evidence="5 6">
    <name type="scientific">Nibribacter ruber</name>
    <dbReference type="NCBI Taxonomy" id="2698458"/>
    <lineage>
        <taxon>Bacteria</taxon>
        <taxon>Pseudomonadati</taxon>
        <taxon>Bacteroidota</taxon>
        <taxon>Cytophagia</taxon>
        <taxon>Cytophagales</taxon>
        <taxon>Hymenobacteraceae</taxon>
        <taxon>Nibribacter</taxon>
    </lineage>
</organism>
<dbReference type="GO" id="GO:0015074">
    <property type="term" value="P:DNA integration"/>
    <property type="evidence" value="ECO:0007669"/>
    <property type="project" value="InterPro"/>
</dbReference>
<dbReference type="SUPFAM" id="SSF56349">
    <property type="entry name" value="DNA breaking-rejoining enzymes"/>
    <property type="match status" value="1"/>
</dbReference>
<comment type="similarity">
    <text evidence="1">Belongs to the 'phage' integrase family.</text>
</comment>
<dbReference type="InterPro" id="IPR010998">
    <property type="entry name" value="Integrase_recombinase_N"/>
</dbReference>
<evidence type="ECO:0000256" key="2">
    <source>
        <dbReference type="ARBA" id="ARBA00023125"/>
    </source>
</evidence>
<reference evidence="5 6" key="1">
    <citation type="submission" date="2020-01" db="EMBL/GenBank/DDBJ databases">
        <authorList>
            <person name="Kim M."/>
        </authorList>
    </citation>
    <scope>NUCLEOTIDE SEQUENCE [LARGE SCALE GENOMIC DNA]</scope>
    <source>
        <strain evidence="5 6">BT10</strain>
    </source>
</reference>
<dbReference type="InterPro" id="IPR035386">
    <property type="entry name" value="Arm-DNA-bind_5"/>
</dbReference>
<accession>A0A6P1NYI5</accession>
<keyword evidence="6" id="KW-1185">Reference proteome</keyword>
<evidence type="ECO:0000256" key="1">
    <source>
        <dbReference type="ARBA" id="ARBA00008857"/>
    </source>
</evidence>
<dbReference type="Gene3D" id="1.10.150.130">
    <property type="match status" value="1"/>
</dbReference>
<evidence type="ECO:0000259" key="4">
    <source>
        <dbReference type="PROSITE" id="PS51898"/>
    </source>
</evidence>
<sequence>MKTKRNIRSDRPDKRGYAPIRFTVHLDGARFYIETGEQCLPENWDGGMRLVTSGDHYHKQINARLIKWESILEEIATRYKSRRRILTQDLLLKEFYEAVDPEEEKQEVAFFQENAFLTLMHKWRSHQQSKIQLTTGKPLADSTIKGITSTIKRFEKFQEARGREITFEEMDLKFYEEFQQHLLIDKKQKVNNFGKHIDRLKTFLKWAEVQHDAPVNRKYKLFSSPEIYVGVDALSASELHAIYNLNFEDPQTKEKLFTCYKEKGVIKLEGSMRFGQWCKSVEKARDIFLMCCYTGMRISDALSFTMLDINHQQGLIIRPATKTLNDCYIPFFDDVLFKPKEMVMKYYLQYNTCMPPEPASKVNEYLKEIQKLVGIKRLTLTTKIGRKTFATLKLYQGIPSRIVMQATGHKTESSFNRYVGVNTSELGRAFKQGSAGVGMRDGVMMVG</sequence>
<dbReference type="PROSITE" id="PS51898">
    <property type="entry name" value="TYR_RECOMBINASE"/>
    <property type="match status" value="1"/>
</dbReference>
<dbReference type="InterPro" id="IPR013762">
    <property type="entry name" value="Integrase-like_cat_sf"/>
</dbReference>
<dbReference type="GO" id="GO:0006310">
    <property type="term" value="P:DNA recombination"/>
    <property type="evidence" value="ECO:0007669"/>
    <property type="project" value="UniProtKB-KW"/>
</dbReference>
<dbReference type="Pfam" id="PF13102">
    <property type="entry name" value="Phage_int_SAM_5"/>
    <property type="match status" value="1"/>
</dbReference>
<dbReference type="AlphaFoldDB" id="A0A6P1NYI5"/>
<dbReference type="Proteomes" id="UP000464214">
    <property type="component" value="Chromosome"/>
</dbReference>
<keyword evidence="2" id="KW-0238">DNA-binding</keyword>
<evidence type="ECO:0000313" key="6">
    <source>
        <dbReference type="Proteomes" id="UP000464214"/>
    </source>
</evidence>
<evidence type="ECO:0000313" key="5">
    <source>
        <dbReference type="EMBL" id="QHL87454.1"/>
    </source>
</evidence>
<evidence type="ECO:0000256" key="3">
    <source>
        <dbReference type="ARBA" id="ARBA00023172"/>
    </source>
</evidence>
<dbReference type="Pfam" id="PF00589">
    <property type="entry name" value="Phage_integrase"/>
    <property type="match status" value="1"/>
</dbReference>
<dbReference type="InterPro" id="IPR002104">
    <property type="entry name" value="Integrase_catalytic"/>
</dbReference>
<name>A0A6P1NYI5_9BACT</name>
<dbReference type="PANTHER" id="PTHR30349">
    <property type="entry name" value="PHAGE INTEGRASE-RELATED"/>
    <property type="match status" value="1"/>
</dbReference>
<dbReference type="RefSeq" id="WP_160690869.1">
    <property type="nucleotide sequence ID" value="NZ_CP047897.1"/>
</dbReference>